<reference evidence="5 6" key="1">
    <citation type="submission" date="2020-08" db="EMBL/GenBank/DDBJ databases">
        <title>Exploring microbial biodiversity for novel pathways involved in the catabolism of aromatic compounds derived from lignin.</title>
        <authorList>
            <person name="Elkins J."/>
        </authorList>
    </citation>
    <scope>NUCLEOTIDE SEQUENCE [LARGE SCALE GENOMIC DNA]</scope>
    <source>
        <strain evidence="5 6">B1D3A</strain>
    </source>
</reference>
<gene>
    <name evidence="5" type="ORF">HNP60_001064</name>
</gene>
<keyword evidence="1 5" id="KW-0560">Oxidoreductase</keyword>
<dbReference type="GO" id="GO:0018658">
    <property type="term" value="F:salicylate 1-monooxygenase activity"/>
    <property type="evidence" value="ECO:0007669"/>
    <property type="project" value="UniProtKB-EC"/>
</dbReference>
<proteinExistence type="predicted"/>
<dbReference type="EMBL" id="JACHKA010000001">
    <property type="protein sequence ID" value="MBB5985090.1"/>
    <property type="molecule type" value="Genomic_DNA"/>
</dbReference>
<keyword evidence="2" id="KW-0503">Monooxygenase</keyword>
<dbReference type="SUPFAM" id="SSF54373">
    <property type="entry name" value="FAD-linked reductases, C-terminal domain"/>
    <property type="match status" value="1"/>
</dbReference>
<dbReference type="InterPro" id="IPR036188">
    <property type="entry name" value="FAD/NAD-bd_sf"/>
</dbReference>
<accession>A0ABR6NCU3</accession>
<keyword evidence="3" id="KW-0472">Membrane</keyword>
<evidence type="ECO:0000313" key="5">
    <source>
        <dbReference type="EMBL" id="MBB5985090.1"/>
    </source>
</evidence>
<evidence type="ECO:0000256" key="1">
    <source>
        <dbReference type="ARBA" id="ARBA00023002"/>
    </source>
</evidence>
<name>A0ABR6NCU3_9SPHN</name>
<organism evidence="5 6">
    <name type="scientific">Sphingobium lignivorans</name>
    <dbReference type="NCBI Taxonomy" id="2735886"/>
    <lineage>
        <taxon>Bacteria</taxon>
        <taxon>Pseudomonadati</taxon>
        <taxon>Pseudomonadota</taxon>
        <taxon>Alphaproteobacteria</taxon>
        <taxon>Sphingomonadales</taxon>
        <taxon>Sphingomonadaceae</taxon>
        <taxon>Sphingobium</taxon>
    </lineage>
</organism>
<dbReference type="InterPro" id="IPR050493">
    <property type="entry name" value="FAD-dep_Monooxygenase_BioMet"/>
</dbReference>
<dbReference type="Proteomes" id="UP001138540">
    <property type="component" value="Unassembled WGS sequence"/>
</dbReference>
<feature type="transmembrane region" description="Helical" evidence="3">
    <location>
        <begin position="7"/>
        <end position="24"/>
    </location>
</feature>
<dbReference type="InterPro" id="IPR002938">
    <property type="entry name" value="FAD-bd"/>
</dbReference>
<keyword evidence="6" id="KW-1185">Reference proteome</keyword>
<dbReference type="PANTHER" id="PTHR13789">
    <property type="entry name" value="MONOOXYGENASE"/>
    <property type="match status" value="1"/>
</dbReference>
<dbReference type="Gene3D" id="3.50.50.60">
    <property type="entry name" value="FAD/NAD(P)-binding domain"/>
    <property type="match status" value="1"/>
</dbReference>
<keyword evidence="3" id="KW-1133">Transmembrane helix</keyword>
<sequence length="398" mass="44256">MSKSPKIIIAGGGIGGMAAALSLLRRGYDVDVYEQAPELGEVGAGVQISPNGSRALDALGVFDTLRLASCEPRRKEFRLWNTGRAWEMFDLGKMAVEKYGYPYLTVYRPDLLNTLINAVQAIKPDAVHLSCHVEDVEVSDDGAALHLSGGRTVSGDILVGADGVKSAVRKSLFGDDEASFTGMIAWRAVIPMERLPEHMRQMVGWTWIGPGGHLVNYPLRGGQLMNMIGTIERDDWQVESWYTQGSVEECANDFKGWHEDVQTLIHAAPAIMKWAFMERTPRQVWSKGRATLLGDACHATLPFLAQGAVMSIEDGVILGRCLDKYDDPQEALRRYEGARVERTSRMVRGAKDNTARFHEAALATEEGAVRYMESEWSRAPIHDRYDWLYSYDVETVDI</sequence>
<dbReference type="PANTHER" id="PTHR13789:SF309">
    <property type="entry name" value="PUTATIVE (AFU_ORTHOLOGUE AFUA_6G14510)-RELATED"/>
    <property type="match status" value="1"/>
</dbReference>
<keyword evidence="3" id="KW-0812">Transmembrane</keyword>
<evidence type="ECO:0000313" key="6">
    <source>
        <dbReference type="Proteomes" id="UP001138540"/>
    </source>
</evidence>
<comment type="caution">
    <text evidence="5">The sequence shown here is derived from an EMBL/GenBank/DDBJ whole genome shotgun (WGS) entry which is preliminary data.</text>
</comment>
<dbReference type="EC" id="1.14.13.1" evidence="5"/>
<evidence type="ECO:0000259" key="4">
    <source>
        <dbReference type="Pfam" id="PF01494"/>
    </source>
</evidence>
<dbReference type="PRINTS" id="PR00420">
    <property type="entry name" value="RNGMNOXGNASE"/>
</dbReference>
<protein>
    <submittedName>
        <fullName evidence="5">Salicylate hydroxylase</fullName>
        <ecNumber evidence="5">1.14.13.1</ecNumber>
    </submittedName>
</protein>
<feature type="domain" description="FAD-binding" evidence="4">
    <location>
        <begin position="7"/>
        <end position="348"/>
    </location>
</feature>
<dbReference type="SUPFAM" id="SSF51905">
    <property type="entry name" value="FAD/NAD(P)-binding domain"/>
    <property type="match status" value="1"/>
</dbReference>
<evidence type="ECO:0000256" key="2">
    <source>
        <dbReference type="ARBA" id="ARBA00023033"/>
    </source>
</evidence>
<evidence type="ECO:0000256" key="3">
    <source>
        <dbReference type="SAM" id="Phobius"/>
    </source>
</evidence>
<dbReference type="Pfam" id="PF01494">
    <property type="entry name" value="FAD_binding_3"/>
    <property type="match status" value="1"/>
</dbReference>
<dbReference type="RefSeq" id="WP_184151014.1">
    <property type="nucleotide sequence ID" value="NZ_JACHKA010000001.1"/>
</dbReference>